<evidence type="ECO:0000313" key="3">
    <source>
        <dbReference type="Proteomes" id="UP001489004"/>
    </source>
</evidence>
<comment type="caution">
    <text evidence="2">The sequence shown here is derived from an EMBL/GenBank/DDBJ whole genome shotgun (WGS) entry which is preliminary data.</text>
</comment>
<accession>A0AAW1PB69</accession>
<dbReference type="AlphaFoldDB" id="A0AAW1PB69"/>
<feature type="region of interest" description="Disordered" evidence="1">
    <location>
        <begin position="22"/>
        <end position="64"/>
    </location>
</feature>
<feature type="compositionally biased region" description="Basic and acidic residues" evidence="1">
    <location>
        <begin position="291"/>
        <end position="307"/>
    </location>
</feature>
<feature type="region of interest" description="Disordered" evidence="1">
    <location>
        <begin position="264"/>
        <end position="404"/>
    </location>
</feature>
<keyword evidence="3" id="KW-1185">Reference proteome</keyword>
<proteinExistence type="predicted"/>
<organism evidence="2 3">
    <name type="scientific">[Myrmecia] bisecta</name>
    <dbReference type="NCBI Taxonomy" id="41462"/>
    <lineage>
        <taxon>Eukaryota</taxon>
        <taxon>Viridiplantae</taxon>
        <taxon>Chlorophyta</taxon>
        <taxon>core chlorophytes</taxon>
        <taxon>Trebouxiophyceae</taxon>
        <taxon>Trebouxiales</taxon>
        <taxon>Trebouxiaceae</taxon>
        <taxon>Myrmecia</taxon>
    </lineage>
</organism>
<dbReference type="PANTHER" id="PTHR16291">
    <property type="entry name" value="NUCLEAR CAP-BINDING PROTEIN SUBUNIT 3"/>
    <property type="match status" value="1"/>
</dbReference>
<dbReference type="Pfam" id="PF10309">
    <property type="entry name" value="NCBP3"/>
    <property type="match status" value="1"/>
</dbReference>
<dbReference type="GO" id="GO:0000340">
    <property type="term" value="F:RNA 7-methylguanosine cap binding"/>
    <property type="evidence" value="ECO:0007669"/>
    <property type="project" value="InterPro"/>
</dbReference>
<feature type="compositionally biased region" description="Basic residues" evidence="1">
    <location>
        <begin position="308"/>
        <end position="318"/>
    </location>
</feature>
<dbReference type="PANTHER" id="PTHR16291:SF0">
    <property type="entry name" value="NUCLEAR CAP-BINDING PROTEIN SUBUNIT 3"/>
    <property type="match status" value="1"/>
</dbReference>
<feature type="compositionally biased region" description="Acidic residues" evidence="1">
    <location>
        <begin position="324"/>
        <end position="340"/>
    </location>
</feature>
<feature type="compositionally biased region" description="Basic and acidic residues" evidence="1">
    <location>
        <begin position="41"/>
        <end position="62"/>
    </location>
</feature>
<dbReference type="GO" id="GO:0005634">
    <property type="term" value="C:nucleus"/>
    <property type="evidence" value="ECO:0007669"/>
    <property type="project" value="TreeGrafter"/>
</dbReference>
<evidence type="ECO:0008006" key="4">
    <source>
        <dbReference type="Google" id="ProtNLM"/>
    </source>
</evidence>
<dbReference type="GO" id="GO:0003729">
    <property type="term" value="F:mRNA binding"/>
    <property type="evidence" value="ECO:0007669"/>
    <property type="project" value="InterPro"/>
</dbReference>
<reference evidence="2 3" key="1">
    <citation type="journal article" date="2024" name="Nat. Commun.">
        <title>Phylogenomics reveals the evolutionary origins of lichenization in chlorophyte algae.</title>
        <authorList>
            <person name="Puginier C."/>
            <person name="Libourel C."/>
            <person name="Otte J."/>
            <person name="Skaloud P."/>
            <person name="Haon M."/>
            <person name="Grisel S."/>
            <person name="Petersen M."/>
            <person name="Berrin J.G."/>
            <person name="Delaux P.M."/>
            <person name="Dal Grande F."/>
            <person name="Keller J."/>
        </authorList>
    </citation>
    <scope>NUCLEOTIDE SEQUENCE [LARGE SCALE GENOMIC DNA]</scope>
    <source>
        <strain evidence="2 3">SAG 2043</strain>
    </source>
</reference>
<dbReference type="EMBL" id="JALJOR010000013">
    <property type="protein sequence ID" value="KAK9807015.1"/>
    <property type="molecule type" value="Genomic_DNA"/>
</dbReference>
<gene>
    <name evidence="2" type="ORF">WJX72_010790</name>
</gene>
<sequence>MADTQPSRPKIVFGEAFAAKTKASPSELLEEEREKHRRRAERFGTEFVKPERRSDLRDESRKERLKRSGFKTGIDLFTEDEIARRQERAARFGIPEEAQALEYRPVEPDEDEIRKKERAERFGLEYTAPDQAGLIDVDLLEKRQDVDLEVERRPEAIHMYGVDLMSTGDCLKYFGDYGPTYVEWINDSSCNVLFEDAYTAKRAIVGRGRPLPPEDVPMGQEQTLDPSDVRNIPYLWHKGEDFEKQGTGIPLIFRIATVKDVKPRSGPHITRRLWVQGDQKGRRRQPQQPRQPRDEDVDMQTRGERGGKKIRNRKRRRQLGAGDVEMDDAEQDQYEDEPEDPQVQTRQRQAGPSGLFSAAAAGVLIPGRSSEQEPEAAANGFAADTMSPVTADAREVMAAEDAAG</sequence>
<name>A0AAW1PB69_9CHLO</name>
<evidence type="ECO:0000256" key="1">
    <source>
        <dbReference type="SAM" id="MobiDB-lite"/>
    </source>
</evidence>
<dbReference type="Proteomes" id="UP001489004">
    <property type="component" value="Unassembled WGS sequence"/>
</dbReference>
<dbReference type="InterPro" id="IPR019416">
    <property type="entry name" value="NCBP3"/>
</dbReference>
<protein>
    <recommendedName>
        <fullName evidence="4">Nuclear cap-binding protein subunit 3</fullName>
    </recommendedName>
</protein>
<evidence type="ECO:0000313" key="2">
    <source>
        <dbReference type="EMBL" id="KAK9807015.1"/>
    </source>
</evidence>